<proteinExistence type="predicted"/>
<evidence type="ECO:0000313" key="4">
    <source>
        <dbReference type="Proteomes" id="UP000800094"/>
    </source>
</evidence>
<feature type="region of interest" description="Disordered" evidence="1">
    <location>
        <begin position="80"/>
        <end position="103"/>
    </location>
</feature>
<organism evidence="3 4">
    <name type="scientific">Trematosphaeria pertusa</name>
    <dbReference type="NCBI Taxonomy" id="390896"/>
    <lineage>
        <taxon>Eukaryota</taxon>
        <taxon>Fungi</taxon>
        <taxon>Dikarya</taxon>
        <taxon>Ascomycota</taxon>
        <taxon>Pezizomycotina</taxon>
        <taxon>Dothideomycetes</taxon>
        <taxon>Pleosporomycetidae</taxon>
        <taxon>Pleosporales</taxon>
        <taxon>Massarineae</taxon>
        <taxon>Trematosphaeriaceae</taxon>
        <taxon>Trematosphaeria</taxon>
    </lineage>
</organism>
<dbReference type="PROSITE" id="PS51257">
    <property type="entry name" value="PROKAR_LIPOPROTEIN"/>
    <property type="match status" value="1"/>
</dbReference>
<dbReference type="GeneID" id="54588991"/>
<evidence type="ECO:0000313" key="3">
    <source>
        <dbReference type="EMBL" id="KAF2247353.1"/>
    </source>
</evidence>
<dbReference type="OrthoDB" id="4159814at2759"/>
<evidence type="ECO:0000256" key="2">
    <source>
        <dbReference type="SAM" id="Phobius"/>
    </source>
</evidence>
<protein>
    <submittedName>
        <fullName evidence="3">Uncharacterized protein</fullName>
    </submittedName>
</protein>
<dbReference type="EMBL" id="ML987197">
    <property type="protein sequence ID" value="KAF2247353.1"/>
    <property type="molecule type" value="Genomic_DNA"/>
</dbReference>
<keyword evidence="2" id="KW-1133">Transmembrane helix</keyword>
<keyword evidence="2" id="KW-0472">Membrane</keyword>
<keyword evidence="2" id="KW-0812">Transmembrane</keyword>
<gene>
    <name evidence="3" type="ORF">BU26DRAFT_606309</name>
</gene>
<dbReference type="RefSeq" id="XP_033682357.1">
    <property type="nucleotide sequence ID" value="XM_033835661.1"/>
</dbReference>
<accession>A0A6A6ICY2</accession>
<feature type="compositionally biased region" description="Basic and acidic residues" evidence="1">
    <location>
        <begin position="84"/>
        <end position="103"/>
    </location>
</feature>
<evidence type="ECO:0000256" key="1">
    <source>
        <dbReference type="SAM" id="MobiDB-lite"/>
    </source>
</evidence>
<reference evidence="3" key="1">
    <citation type="journal article" date="2020" name="Stud. Mycol.">
        <title>101 Dothideomycetes genomes: a test case for predicting lifestyles and emergence of pathogens.</title>
        <authorList>
            <person name="Haridas S."/>
            <person name="Albert R."/>
            <person name="Binder M."/>
            <person name="Bloem J."/>
            <person name="Labutti K."/>
            <person name="Salamov A."/>
            <person name="Andreopoulos B."/>
            <person name="Baker S."/>
            <person name="Barry K."/>
            <person name="Bills G."/>
            <person name="Bluhm B."/>
            <person name="Cannon C."/>
            <person name="Castanera R."/>
            <person name="Culley D."/>
            <person name="Daum C."/>
            <person name="Ezra D."/>
            <person name="Gonzalez J."/>
            <person name="Henrissat B."/>
            <person name="Kuo A."/>
            <person name="Liang C."/>
            <person name="Lipzen A."/>
            <person name="Lutzoni F."/>
            <person name="Magnuson J."/>
            <person name="Mondo S."/>
            <person name="Nolan M."/>
            <person name="Ohm R."/>
            <person name="Pangilinan J."/>
            <person name="Park H.-J."/>
            <person name="Ramirez L."/>
            <person name="Alfaro M."/>
            <person name="Sun H."/>
            <person name="Tritt A."/>
            <person name="Yoshinaga Y."/>
            <person name="Zwiers L.-H."/>
            <person name="Turgeon B."/>
            <person name="Goodwin S."/>
            <person name="Spatafora J."/>
            <person name="Crous P."/>
            <person name="Grigoriev I."/>
        </authorList>
    </citation>
    <scope>NUCLEOTIDE SEQUENCE</scope>
    <source>
        <strain evidence="3">CBS 122368</strain>
    </source>
</reference>
<keyword evidence="4" id="KW-1185">Reference proteome</keyword>
<dbReference type="Proteomes" id="UP000800094">
    <property type="component" value="Unassembled WGS sequence"/>
</dbReference>
<feature type="transmembrane region" description="Helical" evidence="2">
    <location>
        <begin position="12"/>
        <end position="37"/>
    </location>
</feature>
<dbReference type="AlphaFoldDB" id="A0A6A6ICY2"/>
<name>A0A6A6ICY2_9PLEO</name>
<sequence length="103" mass="11598">MHLEKRDNMGFLIPPSAIVLLVMLGAGCLVCCGYAVWRLMEGSEGATGFKPRTVEQEQYMADVRTRNMEALAYGVRQSRFGPKRKVDPRDPFQDEDRSQVMSG</sequence>